<organism evidence="9 10">
    <name type="scientific">Exophiala aquamarina CBS 119918</name>
    <dbReference type="NCBI Taxonomy" id="1182545"/>
    <lineage>
        <taxon>Eukaryota</taxon>
        <taxon>Fungi</taxon>
        <taxon>Dikarya</taxon>
        <taxon>Ascomycota</taxon>
        <taxon>Pezizomycotina</taxon>
        <taxon>Eurotiomycetes</taxon>
        <taxon>Chaetothyriomycetidae</taxon>
        <taxon>Chaetothyriales</taxon>
        <taxon>Herpotrichiellaceae</taxon>
        <taxon>Exophiala</taxon>
    </lineage>
</organism>
<keyword evidence="10" id="KW-1185">Reference proteome</keyword>
<feature type="transmembrane region" description="Helical" evidence="7">
    <location>
        <begin position="99"/>
        <end position="119"/>
    </location>
</feature>
<dbReference type="SUPFAM" id="SSF103473">
    <property type="entry name" value="MFS general substrate transporter"/>
    <property type="match status" value="1"/>
</dbReference>
<feature type="region of interest" description="Disordered" evidence="6">
    <location>
        <begin position="1"/>
        <end position="28"/>
    </location>
</feature>
<evidence type="ECO:0000256" key="4">
    <source>
        <dbReference type="ARBA" id="ARBA00022989"/>
    </source>
</evidence>
<dbReference type="HOGENOM" id="CLU_000960_25_3_1"/>
<accession>A0A072P350</accession>
<keyword evidence="4 7" id="KW-1133">Transmembrane helix</keyword>
<evidence type="ECO:0000256" key="3">
    <source>
        <dbReference type="ARBA" id="ARBA00022692"/>
    </source>
</evidence>
<dbReference type="GO" id="GO:0022857">
    <property type="term" value="F:transmembrane transporter activity"/>
    <property type="evidence" value="ECO:0007669"/>
    <property type="project" value="InterPro"/>
</dbReference>
<feature type="transmembrane region" description="Helical" evidence="7">
    <location>
        <begin position="545"/>
        <end position="564"/>
    </location>
</feature>
<dbReference type="InterPro" id="IPR020846">
    <property type="entry name" value="MFS_dom"/>
</dbReference>
<dbReference type="PANTHER" id="PTHR23501">
    <property type="entry name" value="MAJOR FACILITATOR SUPERFAMILY"/>
    <property type="match status" value="1"/>
</dbReference>
<keyword evidence="5 7" id="KW-0472">Membrane</keyword>
<feature type="transmembrane region" description="Helical" evidence="7">
    <location>
        <begin position="128"/>
        <end position="146"/>
    </location>
</feature>
<dbReference type="GeneID" id="25283896"/>
<feature type="transmembrane region" description="Helical" evidence="7">
    <location>
        <begin position="364"/>
        <end position="383"/>
    </location>
</feature>
<dbReference type="EMBL" id="AMGV01000009">
    <property type="protein sequence ID" value="KEF54544.1"/>
    <property type="molecule type" value="Genomic_DNA"/>
</dbReference>
<dbReference type="PROSITE" id="PS50850">
    <property type="entry name" value="MFS"/>
    <property type="match status" value="1"/>
</dbReference>
<feature type="transmembrane region" description="Helical" evidence="7">
    <location>
        <begin position="325"/>
        <end position="344"/>
    </location>
</feature>
<evidence type="ECO:0000313" key="9">
    <source>
        <dbReference type="EMBL" id="KEF54544.1"/>
    </source>
</evidence>
<comment type="subcellular location">
    <subcellularLocation>
        <location evidence="1">Membrane</location>
        <topology evidence="1">Multi-pass membrane protein</topology>
    </subcellularLocation>
</comment>
<proteinExistence type="predicted"/>
<feature type="transmembrane region" description="Helical" evidence="7">
    <location>
        <begin position="257"/>
        <end position="278"/>
    </location>
</feature>
<evidence type="ECO:0000256" key="1">
    <source>
        <dbReference type="ARBA" id="ARBA00004141"/>
    </source>
</evidence>
<feature type="transmembrane region" description="Helical" evidence="7">
    <location>
        <begin position="453"/>
        <end position="473"/>
    </location>
</feature>
<name>A0A072P350_9EURO</name>
<dbReference type="InterPro" id="IPR010573">
    <property type="entry name" value="MFS_Str1/Tri12-like"/>
</dbReference>
<evidence type="ECO:0000313" key="10">
    <source>
        <dbReference type="Proteomes" id="UP000027920"/>
    </source>
</evidence>
<feature type="transmembrane region" description="Helical" evidence="7">
    <location>
        <begin position="61"/>
        <end position="79"/>
    </location>
</feature>
<feature type="transmembrane region" description="Helical" evidence="7">
    <location>
        <begin position="215"/>
        <end position="236"/>
    </location>
</feature>
<dbReference type="VEuPathDB" id="FungiDB:A1O9_08986"/>
<reference evidence="9 10" key="1">
    <citation type="submission" date="2013-03" db="EMBL/GenBank/DDBJ databases">
        <title>The Genome Sequence of Exophiala aquamarina CBS 119918.</title>
        <authorList>
            <consortium name="The Broad Institute Genomics Platform"/>
            <person name="Cuomo C."/>
            <person name="de Hoog S."/>
            <person name="Gorbushina A."/>
            <person name="Walker B."/>
            <person name="Young S.K."/>
            <person name="Zeng Q."/>
            <person name="Gargeya S."/>
            <person name="Fitzgerald M."/>
            <person name="Haas B."/>
            <person name="Abouelleil A."/>
            <person name="Allen A.W."/>
            <person name="Alvarado L."/>
            <person name="Arachchi H.M."/>
            <person name="Berlin A.M."/>
            <person name="Chapman S.B."/>
            <person name="Gainer-Dewar J."/>
            <person name="Goldberg J."/>
            <person name="Griggs A."/>
            <person name="Gujja S."/>
            <person name="Hansen M."/>
            <person name="Howarth C."/>
            <person name="Imamovic A."/>
            <person name="Ireland A."/>
            <person name="Larimer J."/>
            <person name="McCowan C."/>
            <person name="Murphy C."/>
            <person name="Pearson M."/>
            <person name="Poon T.W."/>
            <person name="Priest M."/>
            <person name="Roberts A."/>
            <person name="Saif S."/>
            <person name="Shea T."/>
            <person name="Sisk P."/>
            <person name="Sykes S."/>
            <person name="Wortman J."/>
            <person name="Nusbaum C."/>
            <person name="Birren B."/>
        </authorList>
    </citation>
    <scope>NUCLEOTIDE SEQUENCE [LARGE SCALE GENOMIC DNA]</scope>
    <source>
        <strain evidence="9 10">CBS 119918</strain>
    </source>
</reference>
<gene>
    <name evidence="9" type="ORF">A1O9_08986</name>
</gene>
<dbReference type="AlphaFoldDB" id="A0A072P350"/>
<keyword evidence="2" id="KW-0813">Transport</keyword>
<keyword evidence="3 7" id="KW-0812">Transmembrane</keyword>
<dbReference type="OrthoDB" id="4161376at2759"/>
<dbReference type="InterPro" id="IPR036259">
    <property type="entry name" value="MFS_trans_sf"/>
</dbReference>
<feature type="transmembrane region" description="Helical" evidence="7">
    <location>
        <begin position="152"/>
        <end position="172"/>
    </location>
</feature>
<dbReference type="Proteomes" id="UP000027920">
    <property type="component" value="Unassembled WGS sequence"/>
</dbReference>
<evidence type="ECO:0000256" key="6">
    <source>
        <dbReference type="SAM" id="MobiDB-lite"/>
    </source>
</evidence>
<dbReference type="GO" id="GO:0005886">
    <property type="term" value="C:plasma membrane"/>
    <property type="evidence" value="ECO:0007669"/>
    <property type="project" value="TreeGrafter"/>
</dbReference>
<evidence type="ECO:0000256" key="5">
    <source>
        <dbReference type="ARBA" id="ARBA00023136"/>
    </source>
</evidence>
<dbReference type="RefSeq" id="XP_013257134.1">
    <property type="nucleotide sequence ID" value="XM_013401680.1"/>
</dbReference>
<protein>
    <recommendedName>
        <fullName evidence="8">Major facilitator superfamily (MFS) profile domain-containing protein</fullName>
    </recommendedName>
</protein>
<evidence type="ECO:0000256" key="2">
    <source>
        <dbReference type="ARBA" id="ARBA00022448"/>
    </source>
</evidence>
<dbReference type="Gene3D" id="1.20.1250.20">
    <property type="entry name" value="MFS general substrate transporter like domains"/>
    <property type="match status" value="2"/>
</dbReference>
<feature type="transmembrane region" description="Helical" evidence="7">
    <location>
        <begin position="421"/>
        <end position="446"/>
    </location>
</feature>
<feature type="domain" description="Major facilitator superfamily (MFS) profile" evidence="8">
    <location>
        <begin position="61"/>
        <end position="569"/>
    </location>
</feature>
<dbReference type="Pfam" id="PF06609">
    <property type="entry name" value="TRI12"/>
    <property type="match status" value="1"/>
</dbReference>
<evidence type="ECO:0000259" key="8">
    <source>
        <dbReference type="PROSITE" id="PS50850"/>
    </source>
</evidence>
<dbReference type="PANTHER" id="PTHR23501:SF109">
    <property type="entry name" value="MAJOR FACILITATOR SUPERFAMILY (MFS) PROFILE DOMAIN-CONTAINING PROTEIN-RELATED"/>
    <property type="match status" value="1"/>
</dbReference>
<sequence>MGSNEEKFLATPGVHQREEAADLPSKETGATATLDDLDLANSKAYKGDDSDGKVVWTTRTVLAFLSLAGLNTGSQLILYNVGGCLSYIAVDLNATAVEGWLPVSNILAVAAVAPFTGYLEDLLGRRTIAIGGAVSLCIGCVIFGTAHSFAQAVVGLAIAGAGAAVGELTALAGTSDMVPVKQRGFAAAAVTFLILPFAPSVLYAQLMASRATWRWGAWMSLIVNGVVAIGLIFTYFPKAHPRTQGQSKRQIIKEIDYVGGIFSITGVTLLLVALQAGGYTHPWASAYVLSTLLIGMVLVAAFFFWEWKGAKYPMVPKELFSGQRVVALAYGVAFIGGMSFYSLLNMYPLTYSTVYDPDPVKVGVRAVGVAICNIVGAVFFNSMLSLTKGRARETLFAASVIMTALDGALAVANPYNVTTTVAIGSLAGLGVGGILVPAATVAMIVVPDSLLGTAVSLSLSVRTVGGSIGYSIYYNVFANKLKTRLPTNIAHYAIEAGLPVAEVEAFVGTFLTAPAEIAKVPGVNATIIEAATLGSRWAYSESLRYVWYTSITFGALACILSLFIPSIRRYCTNRIAVQV</sequence>
<evidence type="ECO:0000256" key="7">
    <source>
        <dbReference type="SAM" id="Phobius"/>
    </source>
</evidence>
<feature type="transmembrane region" description="Helical" evidence="7">
    <location>
        <begin position="184"/>
        <end position="203"/>
    </location>
</feature>
<feature type="transmembrane region" description="Helical" evidence="7">
    <location>
        <begin position="284"/>
        <end position="305"/>
    </location>
</feature>
<comment type="caution">
    <text evidence="9">The sequence shown here is derived from an EMBL/GenBank/DDBJ whole genome shotgun (WGS) entry which is preliminary data.</text>
</comment>